<comment type="catalytic activity">
    <reaction evidence="1">
        <text>Endonucleolytic cleavage at a junction such as a reciprocal single-stranded crossover between two homologous DNA duplexes (Holliday junction).</text>
        <dbReference type="EC" id="3.1.21.10"/>
    </reaction>
</comment>
<gene>
    <name evidence="2" type="ORF">ZGOWGMRN_CDS_0046</name>
</gene>
<protein>
    <recommendedName>
        <fullName evidence="3">Restriction endonuclease type IV Mrr domain-containing protein</fullName>
    </recommendedName>
</protein>
<reference evidence="2" key="1">
    <citation type="submission" date="2024-05" db="EMBL/GenBank/DDBJ databases">
        <title>The simplest Porifera holobiont: glass sponge Aphrocallistes beatrix thrives with only two symbionts.</title>
        <authorList>
            <person name="N Garritano A."/>
            <person name="A Allen M."/>
            <person name="Thomas T."/>
        </authorList>
    </citation>
    <scope>NUCLEOTIDE SEQUENCE</scope>
    <source>
        <strain evidence="2">AB1</strain>
    </source>
</reference>
<dbReference type="Pfam" id="PF01870">
    <property type="entry name" value="Hjc"/>
    <property type="match status" value="1"/>
</dbReference>
<dbReference type="GO" id="GO:0008821">
    <property type="term" value="F:crossover junction DNA endonuclease activity"/>
    <property type="evidence" value="ECO:0007669"/>
    <property type="project" value="UniProtKB-EC"/>
</dbReference>
<evidence type="ECO:0000256" key="1">
    <source>
        <dbReference type="ARBA" id="ARBA00029354"/>
    </source>
</evidence>
<dbReference type="InterPro" id="IPR002732">
    <property type="entry name" value="Hjc"/>
</dbReference>
<dbReference type="GO" id="GO:0003676">
    <property type="term" value="F:nucleic acid binding"/>
    <property type="evidence" value="ECO:0007669"/>
    <property type="project" value="InterPro"/>
</dbReference>
<accession>A0AAU7N472</accession>
<organism evidence="2">
    <name type="scientific">Nitrosopumivirus cobalaminus</name>
    <dbReference type="NCBI Taxonomy" id="3158414"/>
    <lineage>
        <taxon>Viruses</taxon>
    </lineage>
</organism>
<proteinExistence type="predicted"/>
<dbReference type="InterPro" id="IPR011856">
    <property type="entry name" value="tRNA_endonuc-like_dom_sf"/>
</dbReference>
<evidence type="ECO:0000313" key="2">
    <source>
        <dbReference type="EMBL" id="XBQ68780.1"/>
    </source>
</evidence>
<dbReference type="SUPFAM" id="SSF52980">
    <property type="entry name" value="Restriction endonuclease-like"/>
    <property type="match status" value="1"/>
</dbReference>
<evidence type="ECO:0008006" key="3">
    <source>
        <dbReference type="Google" id="ProtNLM"/>
    </source>
</evidence>
<dbReference type="EMBL" id="PP848464">
    <property type="protein sequence ID" value="XBQ68780.1"/>
    <property type="molecule type" value="Genomic_DNA"/>
</dbReference>
<dbReference type="Gene3D" id="3.40.1350.10">
    <property type="match status" value="1"/>
</dbReference>
<dbReference type="InterPro" id="IPR011335">
    <property type="entry name" value="Restrct_endonuc-II-like"/>
</dbReference>
<name>A0AAU7N472_9VIRU</name>
<sequence length="108" mass="12530">MPNYNYIRGRNFEYRVQKELRNKGYYVQRAYGSKGMADLVAIPPLNEPSLRPLLIQCKYSKTKKLVLSKEERNTLLDAVRLYNCIVITANNGPKGIIYLDLYNRIVSV</sequence>